<evidence type="ECO:0000256" key="1">
    <source>
        <dbReference type="ARBA" id="ARBA00001625"/>
    </source>
</evidence>
<dbReference type="GO" id="GO:0008441">
    <property type="term" value="F:3'(2'),5'-bisphosphate nucleotidase activity"/>
    <property type="evidence" value="ECO:0007669"/>
    <property type="project" value="UniProtKB-UniRule"/>
</dbReference>
<dbReference type="Pfam" id="PF00459">
    <property type="entry name" value="Inositol_P"/>
    <property type="match status" value="1"/>
</dbReference>
<dbReference type="PROSITE" id="PS00629">
    <property type="entry name" value="IMP_1"/>
    <property type="match status" value="1"/>
</dbReference>
<keyword evidence="4" id="KW-0472">Membrane</keyword>
<keyword evidence="4" id="KW-1003">Cell membrane</keyword>
<dbReference type="NCBIfam" id="TIGR01331">
    <property type="entry name" value="bisphos_cysQ"/>
    <property type="match status" value="1"/>
</dbReference>
<accession>A0A1D7R574</accession>
<gene>
    <name evidence="4 6" type="primary">cysQ</name>
    <name evidence="7" type="ORF">C2800_10775</name>
    <name evidence="6" type="ORF">NM948_09365</name>
</gene>
<dbReference type="GO" id="GO:0005886">
    <property type="term" value="C:plasma membrane"/>
    <property type="evidence" value="ECO:0007669"/>
    <property type="project" value="UniProtKB-SubCell"/>
</dbReference>
<dbReference type="GeneID" id="77206892"/>
<dbReference type="SUPFAM" id="SSF56655">
    <property type="entry name" value="Carbohydrate phosphatase"/>
    <property type="match status" value="1"/>
</dbReference>
<sequence length="275" mass="31016">MLALSPSLLEKTLEIADQAGDFLTRFYTDSGQNALAIQTKQDNTPVTAVDLFLSQFLIEKLTALTPEVPILSEESCKIPLQDRAHWAEYWLIDPLDGTQQFINRTDQFSILITLVQHNQPVLSITHAPILQTTYYAMQGFGAYRRQGNQQEKLNNQARPEQRKIKIAVGVGGVERKIQPLLNPAYQYEFLVYGSSGLKGGLVADGTCDCYIRVGKTGEWDTGAAEILLREMGGAVFDFAFQPLSYNQRESFINPNFVMVANTEFDWQKIFQFHSH</sequence>
<name>A0A1D7R574_PASMD</name>
<dbReference type="Proteomes" id="UP000540079">
    <property type="component" value="Unassembled WGS sequence"/>
</dbReference>
<evidence type="ECO:0000313" key="6">
    <source>
        <dbReference type="EMBL" id="MDA5623744.1"/>
    </source>
</evidence>
<keyword evidence="4 6" id="KW-0378">Hydrolase</keyword>
<evidence type="ECO:0000256" key="2">
    <source>
        <dbReference type="ARBA" id="ARBA00022723"/>
    </source>
</evidence>
<feature type="binding site" evidence="4">
    <location>
        <position position="73"/>
    </location>
    <ligand>
        <name>substrate</name>
    </ligand>
</feature>
<feature type="binding site" evidence="4">
    <location>
        <position position="220"/>
    </location>
    <ligand>
        <name>substrate</name>
    </ligand>
</feature>
<dbReference type="EC" id="3.1.3.7" evidence="4"/>
<feature type="binding site" evidence="4">
    <location>
        <position position="73"/>
    </location>
    <ligand>
        <name>Mg(2+)</name>
        <dbReference type="ChEBI" id="CHEBI:18420"/>
        <label>1</label>
    </ligand>
</feature>
<feature type="binding site" evidence="5">
    <location>
        <position position="96"/>
    </location>
    <ligand>
        <name>Mg(2+)</name>
        <dbReference type="ChEBI" id="CHEBI:18420"/>
        <label>1</label>
        <note>catalytic</note>
    </ligand>
</feature>
<protein>
    <recommendedName>
        <fullName evidence="4">3'(2'),5'-bisphosphate nucleotidase CysQ</fullName>
        <ecNumber evidence="4">3.1.3.7</ecNumber>
    </recommendedName>
    <alternativeName>
        <fullName evidence="4">3'(2'),5-bisphosphonucleoside 3'(2')-phosphohydrolase</fullName>
    </alternativeName>
    <alternativeName>
        <fullName evidence="4">3'-phosphoadenosine 5'-phosphate phosphatase</fullName>
        <shortName evidence="4">PAP phosphatase</shortName>
    </alternativeName>
</protein>
<dbReference type="Proteomes" id="UP001145481">
    <property type="component" value="Unassembled WGS sequence"/>
</dbReference>
<evidence type="ECO:0000313" key="9">
    <source>
        <dbReference type="Proteomes" id="UP001145481"/>
    </source>
</evidence>
<comment type="function">
    <text evidence="4">Converts adenosine-3',5'-bisphosphate (PAP) to AMP.</text>
</comment>
<feature type="binding site" evidence="4">
    <location>
        <position position="95"/>
    </location>
    <ligand>
        <name>Mg(2+)</name>
        <dbReference type="ChEBI" id="CHEBI:18420"/>
        <label>1</label>
    </ligand>
</feature>
<keyword evidence="3 4" id="KW-0460">Magnesium</keyword>
<dbReference type="CDD" id="cd01638">
    <property type="entry name" value="CysQ"/>
    <property type="match status" value="1"/>
</dbReference>
<feature type="binding site" evidence="4 5">
    <location>
        <position position="93"/>
    </location>
    <ligand>
        <name>Mg(2+)</name>
        <dbReference type="ChEBI" id="CHEBI:18420"/>
        <label>2</label>
    </ligand>
</feature>
<comment type="similarity">
    <text evidence="4">Belongs to the inositol monophosphatase superfamily. CysQ family.</text>
</comment>
<dbReference type="InterPro" id="IPR020583">
    <property type="entry name" value="Inositol_monoP_metal-BS"/>
</dbReference>
<reference evidence="6" key="2">
    <citation type="submission" date="2022-07" db="EMBL/GenBank/DDBJ databases">
        <title>Genome-based characterization of novel serogroup A variants of Pasteurella multocida.</title>
        <authorList>
            <person name="Prajapati A."/>
            <person name="Yogisharadhya R."/>
            <person name="Mohanty N."/>
            <person name="Chanda M."/>
            <person name="Mendem S.K."/>
            <person name="Siddaramappa S."/>
            <person name="Shivachandra S.B."/>
        </authorList>
    </citation>
    <scope>NUCLEOTIDE SEQUENCE</scope>
    <source>
        <strain evidence="6">NIVEDIPm19</strain>
    </source>
</reference>
<dbReference type="InterPro" id="IPR000760">
    <property type="entry name" value="Inositol_monophosphatase-like"/>
</dbReference>
<feature type="binding site" evidence="5">
    <location>
        <position position="73"/>
    </location>
    <ligand>
        <name>Mg(2+)</name>
        <dbReference type="ChEBI" id="CHEBI:18420"/>
        <label>1</label>
        <note>catalytic</note>
    </ligand>
</feature>
<dbReference type="InterPro" id="IPR006240">
    <property type="entry name" value="CysQ"/>
</dbReference>
<feature type="binding site" evidence="4">
    <location>
        <position position="93"/>
    </location>
    <ligand>
        <name>Mg(2+)</name>
        <dbReference type="ChEBI" id="CHEBI:18420"/>
        <label>1</label>
    </ligand>
</feature>
<comment type="caution">
    <text evidence="6">The sequence shown here is derived from an EMBL/GenBank/DDBJ whole genome shotgun (WGS) entry which is preliminary data.</text>
</comment>
<dbReference type="GO" id="GO:0000103">
    <property type="term" value="P:sulfate assimilation"/>
    <property type="evidence" value="ECO:0007669"/>
    <property type="project" value="TreeGrafter"/>
</dbReference>
<feature type="binding site" evidence="4">
    <location>
        <begin position="95"/>
        <end position="98"/>
    </location>
    <ligand>
        <name>substrate</name>
    </ligand>
</feature>
<dbReference type="InterPro" id="IPR050725">
    <property type="entry name" value="CysQ/Inositol_MonoPase"/>
</dbReference>
<dbReference type="KEGG" id="pmul:DR93_392"/>
<dbReference type="EMBL" id="JANJHC010000022">
    <property type="protein sequence ID" value="MDA5623744.1"/>
    <property type="molecule type" value="Genomic_DNA"/>
</dbReference>
<dbReference type="PANTHER" id="PTHR43028">
    <property type="entry name" value="3'(2'),5'-BISPHOSPHATE NUCLEOTIDASE 1"/>
    <property type="match status" value="1"/>
</dbReference>
<dbReference type="PANTHER" id="PTHR43028:SF7">
    <property type="entry name" value="3'(2'),5'-BISPHOSPHATE NUCLEOTIDASE CYSQ"/>
    <property type="match status" value="1"/>
</dbReference>
<organism evidence="6 9">
    <name type="scientific">Pasteurella multocida</name>
    <dbReference type="NCBI Taxonomy" id="747"/>
    <lineage>
        <taxon>Bacteria</taxon>
        <taxon>Pseudomonadati</taxon>
        <taxon>Pseudomonadota</taxon>
        <taxon>Gammaproteobacteria</taxon>
        <taxon>Pasteurellales</taxon>
        <taxon>Pasteurellaceae</taxon>
        <taxon>Pasteurella</taxon>
    </lineage>
</organism>
<comment type="cofactor">
    <cofactor evidence="4 5">
        <name>Mg(2+)</name>
        <dbReference type="ChEBI" id="CHEBI:18420"/>
    </cofactor>
</comment>
<evidence type="ECO:0000256" key="4">
    <source>
        <dbReference type="HAMAP-Rule" id="MF_02095"/>
    </source>
</evidence>
<keyword evidence="4" id="KW-0997">Cell inner membrane</keyword>
<dbReference type="RefSeq" id="WP_005718234.1">
    <property type="nucleotide sequence ID" value="NZ_AP025519.1"/>
</dbReference>
<evidence type="ECO:0000313" key="7">
    <source>
        <dbReference type="EMBL" id="NNI79890.1"/>
    </source>
</evidence>
<dbReference type="Gene3D" id="3.40.190.80">
    <property type="match status" value="1"/>
</dbReference>
<evidence type="ECO:0000256" key="3">
    <source>
        <dbReference type="ARBA" id="ARBA00022842"/>
    </source>
</evidence>
<dbReference type="GO" id="GO:0000287">
    <property type="term" value="F:magnesium ion binding"/>
    <property type="evidence" value="ECO:0007669"/>
    <property type="project" value="UniProtKB-UniRule"/>
</dbReference>
<keyword evidence="2 4" id="KW-0479">Metal-binding</keyword>
<dbReference type="EMBL" id="PPVL01000012">
    <property type="protein sequence ID" value="NNI79890.1"/>
    <property type="molecule type" value="Genomic_DNA"/>
</dbReference>
<dbReference type="AlphaFoldDB" id="A0A1D7R574"/>
<proteinExistence type="inferred from homology"/>
<comment type="subcellular location">
    <subcellularLocation>
        <location evidence="4">Cell inner membrane</location>
        <topology evidence="4">Peripheral membrane protein</topology>
        <orientation evidence="4">Cytoplasmic side</orientation>
    </subcellularLocation>
</comment>
<reference evidence="7 8" key="1">
    <citation type="journal article" date="2018" name="Front. Microbiol.">
        <title>Genetic and Phylogenetic Characteristics of Pasteurella multocida Isolates From Different Host Species.</title>
        <authorList>
            <person name="Peng Z."/>
            <person name="Liang W."/>
            <person name="Wang F."/>
            <person name="Xu Z."/>
            <person name="Xie Z."/>
            <person name="Lian Z."/>
            <person name="Hua L."/>
            <person name="Zhou R."/>
            <person name="Chen H."/>
            <person name="Wu B."/>
        </authorList>
    </citation>
    <scope>NUCLEOTIDE SEQUENCE [LARGE SCALE GENOMIC DNA]</scope>
    <source>
        <strain evidence="7 8">HNA06</strain>
    </source>
</reference>
<feature type="binding site" evidence="5">
    <location>
        <position position="95"/>
    </location>
    <ligand>
        <name>Mg(2+)</name>
        <dbReference type="ChEBI" id="CHEBI:18420"/>
        <label>1</label>
        <note>catalytic</note>
    </ligand>
</feature>
<evidence type="ECO:0000256" key="5">
    <source>
        <dbReference type="PIRSR" id="PIRSR600760-2"/>
    </source>
</evidence>
<feature type="binding site" evidence="4 5">
    <location>
        <position position="220"/>
    </location>
    <ligand>
        <name>Mg(2+)</name>
        <dbReference type="ChEBI" id="CHEBI:18420"/>
        <label>2</label>
    </ligand>
</feature>
<feature type="binding site" evidence="4">
    <location>
        <position position="96"/>
    </location>
    <ligand>
        <name>Mg(2+)</name>
        <dbReference type="ChEBI" id="CHEBI:18420"/>
        <label>2</label>
    </ligand>
</feature>
<dbReference type="Gene3D" id="3.30.540.10">
    <property type="entry name" value="Fructose-1,6-Bisphosphatase, subunit A, domain 1"/>
    <property type="match status" value="1"/>
</dbReference>
<dbReference type="GO" id="GO:0050427">
    <property type="term" value="P:3'-phosphoadenosine 5'-phosphosulfate metabolic process"/>
    <property type="evidence" value="ECO:0007669"/>
    <property type="project" value="TreeGrafter"/>
</dbReference>
<evidence type="ECO:0000313" key="8">
    <source>
        <dbReference type="Proteomes" id="UP000540079"/>
    </source>
</evidence>
<dbReference type="HAMAP" id="MF_02095">
    <property type="entry name" value="CysQ"/>
    <property type="match status" value="1"/>
</dbReference>
<comment type="catalytic activity">
    <reaction evidence="1 4">
        <text>adenosine 3',5'-bisphosphate + H2O = AMP + phosphate</text>
        <dbReference type="Rhea" id="RHEA:10040"/>
        <dbReference type="ChEBI" id="CHEBI:15377"/>
        <dbReference type="ChEBI" id="CHEBI:43474"/>
        <dbReference type="ChEBI" id="CHEBI:58343"/>
        <dbReference type="ChEBI" id="CHEBI:456215"/>
        <dbReference type="EC" id="3.1.3.7"/>
    </reaction>
</comment>